<comment type="similarity">
    <text evidence="2 11 13">Belongs to the TonB-dependent receptor family.</text>
</comment>
<dbReference type="Gene3D" id="2.170.130.10">
    <property type="entry name" value="TonB-dependent receptor, plug domain"/>
    <property type="match status" value="1"/>
</dbReference>
<feature type="chain" id="PRO_5046071089" evidence="14">
    <location>
        <begin position="28"/>
        <end position="724"/>
    </location>
</feature>
<feature type="short sequence motif" description="TonB C-terminal box" evidence="12">
    <location>
        <begin position="707"/>
        <end position="724"/>
    </location>
</feature>
<keyword evidence="5 11" id="KW-0812">Transmembrane</keyword>
<evidence type="ECO:0000256" key="11">
    <source>
        <dbReference type="PROSITE-ProRule" id="PRU01360"/>
    </source>
</evidence>
<comment type="subcellular location">
    <subcellularLocation>
        <location evidence="1 11">Cell outer membrane</location>
        <topology evidence="1 11">Multi-pass membrane protein</topology>
    </subcellularLocation>
</comment>
<keyword evidence="3 11" id="KW-0813">Transport</keyword>
<dbReference type="InterPro" id="IPR037066">
    <property type="entry name" value="Plug_dom_sf"/>
</dbReference>
<keyword evidence="7 13" id="KW-0798">TonB box</keyword>
<dbReference type="NCBIfam" id="TIGR01785">
    <property type="entry name" value="TonB-hemin"/>
    <property type="match status" value="1"/>
</dbReference>
<reference evidence="17 18" key="1">
    <citation type="submission" date="2021-03" db="EMBL/GenBank/DDBJ databases">
        <title>Whole genome sequence of Jiella sp. MQZ13P-4.</title>
        <authorList>
            <person name="Tuo L."/>
        </authorList>
    </citation>
    <scope>NUCLEOTIDE SEQUENCE [LARGE SCALE GENOMIC DNA]</scope>
    <source>
        <strain evidence="17 18">MQZ13P-4</strain>
    </source>
</reference>
<keyword evidence="8 11" id="KW-0472">Membrane</keyword>
<feature type="signal peptide" evidence="14">
    <location>
        <begin position="1"/>
        <end position="27"/>
    </location>
</feature>
<dbReference type="InterPro" id="IPR036942">
    <property type="entry name" value="Beta-barrel_TonB_sf"/>
</dbReference>
<dbReference type="InterPro" id="IPR010949">
    <property type="entry name" value="TonB_Hb/transfer/lactofer_rcpt"/>
</dbReference>
<proteinExistence type="inferred from homology"/>
<evidence type="ECO:0000313" key="17">
    <source>
        <dbReference type="EMBL" id="MBO0906073.1"/>
    </source>
</evidence>
<comment type="caution">
    <text evidence="17">The sequence shown here is derived from an EMBL/GenBank/DDBJ whole genome shotgun (WGS) entry which is preliminary data.</text>
</comment>
<dbReference type="InterPro" id="IPR039426">
    <property type="entry name" value="TonB-dep_rcpt-like"/>
</dbReference>
<dbReference type="Gene3D" id="2.40.170.20">
    <property type="entry name" value="TonB-dependent receptor, beta-barrel domain"/>
    <property type="match status" value="1"/>
</dbReference>
<keyword evidence="10 11" id="KW-0998">Cell outer membrane</keyword>
<dbReference type="Pfam" id="PF00593">
    <property type="entry name" value="TonB_dep_Rec_b-barrel"/>
    <property type="match status" value="1"/>
</dbReference>
<evidence type="ECO:0000259" key="15">
    <source>
        <dbReference type="Pfam" id="PF00593"/>
    </source>
</evidence>
<dbReference type="EMBL" id="JAFMPY010000031">
    <property type="protein sequence ID" value="MBO0906073.1"/>
    <property type="molecule type" value="Genomic_DNA"/>
</dbReference>
<evidence type="ECO:0000256" key="8">
    <source>
        <dbReference type="ARBA" id="ARBA00023136"/>
    </source>
</evidence>
<evidence type="ECO:0000256" key="6">
    <source>
        <dbReference type="ARBA" id="ARBA00022729"/>
    </source>
</evidence>
<evidence type="ECO:0000256" key="1">
    <source>
        <dbReference type="ARBA" id="ARBA00004571"/>
    </source>
</evidence>
<dbReference type="PANTHER" id="PTHR30069:SF29">
    <property type="entry name" value="HEMOGLOBIN AND HEMOGLOBIN-HAPTOGLOBIN-BINDING PROTEIN 1-RELATED"/>
    <property type="match status" value="1"/>
</dbReference>
<evidence type="ECO:0000256" key="13">
    <source>
        <dbReference type="RuleBase" id="RU003357"/>
    </source>
</evidence>
<dbReference type="InterPro" id="IPR000531">
    <property type="entry name" value="Beta-barrel_TonB"/>
</dbReference>
<dbReference type="CDD" id="cd01347">
    <property type="entry name" value="ligand_gated_channel"/>
    <property type="match status" value="1"/>
</dbReference>
<protein>
    <submittedName>
        <fullName evidence="17">TonB-dependent hemoglobin/transferrin/lactoferrin family receptor</fullName>
    </submittedName>
</protein>
<dbReference type="PROSITE" id="PS01156">
    <property type="entry name" value="TONB_DEPENDENT_REC_2"/>
    <property type="match status" value="1"/>
</dbReference>
<name>A0ABS3J8S5_9HYPH</name>
<keyword evidence="6 14" id="KW-0732">Signal</keyword>
<evidence type="ECO:0000256" key="12">
    <source>
        <dbReference type="PROSITE-ProRule" id="PRU10144"/>
    </source>
</evidence>
<gene>
    <name evidence="17" type="ORF">J1C47_20690</name>
</gene>
<dbReference type="InterPro" id="IPR010917">
    <property type="entry name" value="TonB_rcpt_CS"/>
</dbReference>
<evidence type="ECO:0000259" key="16">
    <source>
        <dbReference type="Pfam" id="PF07715"/>
    </source>
</evidence>
<dbReference type="InterPro" id="IPR011276">
    <property type="entry name" value="TonB_haem/Hb_rcpt"/>
</dbReference>
<keyword evidence="9 17" id="KW-0675">Receptor</keyword>
<dbReference type="Proteomes" id="UP000664288">
    <property type="component" value="Unassembled WGS sequence"/>
</dbReference>
<dbReference type="PROSITE" id="PS52016">
    <property type="entry name" value="TONB_DEPENDENT_REC_3"/>
    <property type="match status" value="1"/>
</dbReference>
<feature type="domain" description="TonB-dependent receptor plug" evidence="16">
    <location>
        <begin position="52"/>
        <end position="155"/>
    </location>
</feature>
<dbReference type="NCBIfam" id="TIGR01786">
    <property type="entry name" value="TonB-hemlactrns"/>
    <property type="match status" value="1"/>
</dbReference>
<organism evidence="17 18">
    <name type="scientific">Jiella sonneratiae</name>
    <dbReference type="NCBI Taxonomy" id="2816856"/>
    <lineage>
        <taxon>Bacteria</taxon>
        <taxon>Pseudomonadati</taxon>
        <taxon>Pseudomonadota</taxon>
        <taxon>Alphaproteobacteria</taxon>
        <taxon>Hyphomicrobiales</taxon>
        <taxon>Aurantimonadaceae</taxon>
        <taxon>Jiella</taxon>
    </lineage>
</organism>
<dbReference type="Pfam" id="PF07715">
    <property type="entry name" value="Plug"/>
    <property type="match status" value="1"/>
</dbReference>
<sequence>MARQRRLLARLASGVVIPFVLVPAALAQETTADGTIQLDTVVIKNGKPAKITGATVTTVDKKELDDKQVQSLEELGQRIDPSVDFNAANDSVNIRGLDAARVLTTIDGVPIPWLNEPVYGAVGGISTFDFDSLSQIDILKGGDSSRYGSGALGGVLGLRTLDPDDLIEPGRNWGGLTTLSYDSRDEDVDVSQAVAARRGGTSVLFQGGYRWGHEVDNQGDVGGTGATRTEPNPLDYHRDNWLGKIYQEVDGGHRFGFTAEHYSRKNDVDAETEIGSTYSDYEAIERRERTRLSLTYDYQADDPSAILDEAHVLGYWLDSKVSLDDRSVRLTTPAGDYERFDTLEKKGFGGHVDARKEVALFGLTHDFRTGADVFVGTSSQYLMGDDACSVVYSYSCSFYHVNQSYQPDVDSRTFGGFLEDDIQLGGGFSLTPGVRFDWYDHEPQETASYDENDAAQDFDENSDSAVSGKLRAAYDWDGGRVYAQWAQGFRAPTSDELFTTYGSPATYLSLGDPNLEPETSNGFEIGTKIGDDYLGGGAAVFDTYYKNFIDTETFTAAELGLSGYPYGVFKYINRAHVQIYGLEANAHWQFYPGWTASVALAMIKGKDTDTDEIIDSIPPYRGIFDLAYEAKTWSAGMTWTLAGKRDDVDLDKGYTSAYGLLDLRASWSPEQVEGLKLTAGLYNVFDQTYYNALHIPSTSTSLSQPDAFYSEPGRTFKLTAAYKF</sequence>
<evidence type="ECO:0000256" key="9">
    <source>
        <dbReference type="ARBA" id="ARBA00023170"/>
    </source>
</evidence>
<dbReference type="InterPro" id="IPR012910">
    <property type="entry name" value="Plug_dom"/>
</dbReference>
<dbReference type="SUPFAM" id="SSF56935">
    <property type="entry name" value="Porins"/>
    <property type="match status" value="1"/>
</dbReference>
<evidence type="ECO:0000256" key="2">
    <source>
        <dbReference type="ARBA" id="ARBA00009810"/>
    </source>
</evidence>
<evidence type="ECO:0000256" key="5">
    <source>
        <dbReference type="ARBA" id="ARBA00022692"/>
    </source>
</evidence>
<accession>A0ABS3J8S5</accession>
<evidence type="ECO:0000313" key="18">
    <source>
        <dbReference type="Proteomes" id="UP000664288"/>
    </source>
</evidence>
<evidence type="ECO:0000256" key="7">
    <source>
        <dbReference type="ARBA" id="ARBA00023077"/>
    </source>
</evidence>
<keyword evidence="18" id="KW-1185">Reference proteome</keyword>
<evidence type="ECO:0000256" key="4">
    <source>
        <dbReference type="ARBA" id="ARBA00022452"/>
    </source>
</evidence>
<keyword evidence="4 11" id="KW-1134">Transmembrane beta strand</keyword>
<evidence type="ECO:0000256" key="10">
    <source>
        <dbReference type="ARBA" id="ARBA00023237"/>
    </source>
</evidence>
<feature type="domain" description="TonB-dependent receptor-like beta-barrel" evidence="15">
    <location>
        <begin position="240"/>
        <end position="684"/>
    </location>
</feature>
<dbReference type="PANTHER" id="PTHR30069">
    <property type="entry name" value="TONB-DEPENDENT OUTER MEMBRANE RECEPTOR"/>
    <property type="match status" value="1"/>
</dbReference>
<evidence type="ECO:0000256" key="14">
    <source>
        <dbReference type="SAM" id="SignalP"/>
    </source>
</evidence>
<evidence type="ECO:0000256" key="3">
    <source>
        <dbReference type="ARBA" id="ARBA00022448"/>
    </source>
</evidence>
<dbReference type="RefSeq" id="WP_207352707.1">
    <property type="nucleotide sequence ID" value="NZ_JAFMPY010000031.1"/>
</dbReference>